<evidence type="ECO:0000313" key="2">
    <source>
        <dbReference type="Proteomes" id="UP000520814"/>
    </source>
</evidence>
<reference evidence="1 2" key="1">
    <citation type="submission" date="2020-08" db="EMBL/GenBank/DDBJ databases">
        <title>Genomic Encyclopedia of Type Strains, Phase IV (KMG-IV): sequencing the most valuable type-strain genomes for metagenomic binning, comparative biology and taxonomic classification.</title>
        <authorList>
            <person name="Goeker M."/>
        </authorList>
    </citation>
    <scope>NUCLEOTIDE SEQUENCE [LARGE SCALE GENOMIC DNA]</scope>
    <source>
        <strain evidence="1 2">DSM 23562</strain>
    </source>
</reference>
<sequence>MPTQPLDPLTAREHTSRHRDALEASALCGCFYCLTTFPPTEIQEWWDDETTAVCPHCGVDAIIGDSVVALTPEFLKAMQAYWFQD</sequence>
<proteinExistence type="predicted"/>
<name>A0A7W9W4R1_ARMRO</name>
<dbReference type="AlphaFoldDB" id="A0A7W9W4R1"/>
<organism evidence="1 2">
    <name type="scientific">Armatimonas rosea</name>
    <dbReference type="NCBI Taxonomy" id="685828"/>
    <lineage>
        <taxon>Bacteria</taxon>
        <taxon>Bacillati</taxon>
        <taxon>Armatimonadota</taxon>
        <taxon>Armatimonadia</taxon>
        <taxon>Armatimonadales</taxon>
        <taxon>Armatimonadaceae</taxon>
        <taxon>Armatimonas</taxon>
    </lineage>
</organism>
<accession>A0A7W9W4R1</accession>
<dbReference type="EMBL" id="JACHGW010000001">
    <property type="protein sequence ID" value="MBB6049669.1"/>
    <property type="molecule type" value="Genomic_DNA"/>
</dbReference>
<protein>
    <recommendedName>
        <fullName evidence="3">Cytoplasmic protein</fullName>
    </recommendedName>
</protein>
<evidence type="ECO:0008006" key="3">
    <source>
        <dbReference type="Google" id="ProtNLM"/>
    </source>
</evidence>
<comment type="caution">
    <text evidence="1">The sequence shown here is derived from an EMBL/GenBank/DDBJ whole genome shotgun (WGS) entry which is preliminary data.</text>
</comment>
<gene>
    <name evidence="1" type="ORF">HNQ39_001431</name>
</gene>
<keyword evidence="2" id="KW-1185">Reference proteome</keyword>
<evidence type="ECO:0000313" key="1">
    <source>
        <dbReference type="EMBL" id="MBB6049669.1"/>
    </source>
</evidence>
<dbReference type="RefSeq" id="WP_184193265.1">
    <property type="nucleotide sequence ID" value="NZ_JACHGW010000001.1"/>
</dbReference>
<dbReference type="Proteomes" id="UP000520814">
    <property type="component" value="Unassembled WGS sequence"/>
</dbReference>